<feature type="region of interest" description="Disordered" evidence="1">
    <location>
        <begin position="1"/>
        <end position="26"/>
    </location>
</feature>
<name>A0ABQ9VSM9_SAGOE</name>
<feature type="compositionally biased region" description="Basic and acidic residues" evidence="1">
    <location>
        <begin position="600"/>
        <end position="617"/>
    </location>
</feature>
<sequence length="874" mass="92398">MAPSRLQTRQGARSLPPVSEEARTLRPTCPLLQEALAPLLSGPRLEALFPGGSAPAPEGERSRAGRTNGTAQGQGAERLGPLAGPQGCSGWGDVGRGPSPSRPTLGLGARPPRAPSPSGGVPPIPPGAEKPRPSPSPPPTRRPFQLPRGGGGGAGLAAVNGAAGAARPRCPPRSRAGSASGGRGGACGLGRKGDASAKKRASAAPSPLRRARAAAAAAHLTRGHPGRRGPRKYAQARPPPLIGAGRSQRTQTLRCPRTAGREAPAAEADGTRPRAPRRRTTRAFSARLGGRERRRASKSRRHPAARAPPARHPPPPPPQGRPLSAGVRVLLLLGLLHCAGDGEARKTWRRQGQQPPPPPPLPPPPPRTEAAPAAGQPVESFPLDFTAVEGNMDSFMAQVKSLAQSLYPCSAPQLNEDLRLHLLLNTSARTLHLPTPPHKAPTVRLPTQPGKVRTLRLPAPPGASLPRRVSPAPCASPPHRRFATPPGKPGTLRLPTQPDAPCLRLDPPCGLRPFSPRAGGGEGLPSGDRRCWPWGGLASVTFGVKSRAARKGWSPASLGTAPSATGPSRFARVLRSLGEEMQPESDTGERGESYCPLPHSPERPRAQQAEDGRETRAWGRRRPRPPHLLERPAPPPCALLPCGRVARFERRCAPREDSRPDAGAEVTAGPAPGGPWGFSTDRSPRGPFPAPRAPPPGTAAVRCAPRGPGRGRPRATVAWPLRRGWARGKRGGSAARADRSVSSLQLLSEGIQGQQAVRIRGPRRGEGCGGVPASRGLSAVAVSAGGWYCFNRENCDSRYDTMRRLMSSRDWPRTRRGGLHPRSRRKPCLLPEPQRGPHPAHRTQPPGRPSLSPFGVHSTLAFNRRLQSRVQSQT</sequence>
<feature type="compositionally biased region" description="Pro residues" evidence="1">
    <location>
        <begin position="310"/>
        <end position="320"/>
    </location>
</feature>
<reference evidence="2 3" key="1">
    <citation type="submission" date="2023-05" db="EMBL/GenBank/DDBJ databases">
        <title>B98-5 Cell Line De Novo Hybrid Assembly: An Optical Mapping Approach.</title>
        <authorList>
            <person name="Kananen K."/>
            <person name="Auerbach J.A."/>
            <person name="Kautto E."/>
            <person name="Blachly J.S."/>
        </authorList>
    </citation>
    <scope>NUCLEOTIDE SEQUENCE [LARGE SCALE GENOMIC DNA]</scope>
    <source>
        <strain evidence="2">B95-8</strain>
        <tissue evidence="2">Cell line</tissue>
    </source>
</reference>
<comment type="caution">
    <text evidence="2">The sequence shown here is derived from an EMBL/GenBank/DDBJ whole genome shotgun (WGS) entry which is preliminary data.</text>
</comment>
<accession>A0ABQ9VSM9</accession>
<evidence type="ECO:0008006" key="4">
    <source>
        <dbReference type="Google" id="ProtNLM"/>
    </source>
</evidence>
<feature type="compositionally biased region" description="Pro residues" evidence="1">
    <location>
        <begin position="686"/>
        <end position="697"/>
    </location>
</feature>
<feature type="compositionally biased region" description="Low complexity" evidence="1">
    <location>
        <begin position="156"/>
        <end position="178"/>
    </location>
</feature>
<feature type="region of interest" description="Disordered" evidence="1">
    <location>
        <begin position="653"/>
        <end position="715"/>
    </location>
</feature>
<feature type="compositionally biased region" description="Basic residues" evidence="1">
    <location>
        <begin position="221"/>
        <end position="231"/>
    </location>
</feature>
<evidence type="ECO:0000256" key="1">
    <source>
        <dbReference type="SAM" id="MobiDB-lite"/>
    </source>
</evidence>
<evidence type="ECO:0000313" key="2">
    <source>
        <dbReference type="EMBL" id="KAK2112385.1"/>
    </source>
</evidence>
<feature type="region of interest" description="Disordered" evidence="1">
    <location>
        <begin position="344"/>
        <end position="375"/>
    </location>
</feature>
<feature type="compositionally biased region" description="Low complexity" evidence="1">
    <location>
        <begin position="698"/>
        <end position="707"/>
    </location>
</feature>
<protein>
    <recommendedName>
        <fullName evidence="4">Collagen alpha-1(I) chain-like</fullName>
    </recommendedName>
</protein>
<feature type="region of interest" description="Disordered" evidence="1">
    <location>
        <begin position="44"/>
        <end position="323"/>
    </location>
</feature>
<feature type="region of interest" description="Disordered" evidence="1">
    <location>
        <begin position="810"/>
        <end position="857"/>
    </location>
</feature>
<feature type="compositionally biased region" description="Basic residues" evidence="1">
    <location>
        <begin position="814"/>
        <end position="827"/>
    </location>
</feature>
<gene>
    <name evidence="2" type="ORF">P7K49_012132</name>
</gene>
<evidence type="ECO:0000313" key="3">
    <source>
        <dbReference type="Proteomes" id="UP001266305"/>
    </source>
</evidence>
<feature type="compositionally biased region" description="Gly residues" evidence="1">
    <location>
        <begin position="179"/>
        <end position="190"/>
    </location>
</feature>
<keyword evidence="3" id="KW-1185">Reference proteome</keyword>
<feature type="compositionally biased region" description="Pro residues" evidence="1">
    <location>
        <begin position="112"/>
        <end position="141"/>
    </location>
</feature>
<dbReference type="EMBL" id="JASSZA010000005">
    <property type="protein sequence ID" value="KAK2112385.1"/>
    <property type="molecule type" value="Genomic_DNA"/>
</dbReference>
<dbReference type="Proteomes" id="UP001266305">
    <property type="component" value="Unassembled WGS sequence"/>
</dbReference>
<feature type="compositionally biased region" description="Basic and acidic residues" evidence="1">
    <location>
        <begin position="653"/>
        <end position="662"/>
    </location>
</feature>
<feature type="compositionally biased region" description="Basic residues" evidence="1">
    <location>
        <begin position="292"/>
        <end position="304"/>
    </location>
</feature>
<organism evidence="2 3">
    <name type="scientific">Saguinus oedipus</name>
    <name type="common">Cotton-top tamarin</name>
    <name type="synonym">Oedipomidas oedipus</name>
    <dbReference type="NCBI Taxonomy" id="9490"/>
    <lineage>
        <taxon>Eukaryota</taxon>
        <taxon>Metazoa</taxon>
        <taxon>Chordata</taxon>
        <taxon>Craniata</taxon>
        <taxon>Vertebrata</taxon>
        <taxon>Euteleostomi</taxon>
        <taxon>Mammalia</taxon>
        <taxon>Eutheria</taxon>
        <taxon>Euarchontoglires</taxon>
        <taxon>Primates</taxon>
        <taxon>Haplorrhini</taxon>
        <taxon>Platyrrhini</taxon>
        <taxon>Cebidae</taxon>
        <taxon>Callitrichinae</taxon>
        <taxon>Saguinus</taxon>
    </lineage>
</organism>
<feature type="compositionally biased region" description="Polar residues" evidence="1">
    <location>
        <begin position="1"/>
        <end position="11"/>
    </location>
</feature>
<feature type="compositionally biased region" description="Pro residues" evidence="1">
    <location>
        <begin position="354"/>
        <end position="367"/>
    </location>
</feature>
<feature type="region of interest" description="Disordered" evidence="1">
    <location>
        <begin position="457"/>
        <end position="494"/>
    </location>
</feature>
<feature type="region of interest" description="Disordered" evidence="1">
    <location>
        <begin position="580"/>
        <end position="640"/>
    </location>
</feature>
<proteinExistence type="predicted"/>
<feature type="compositionally biased region" description="Low complexity" evidence="1">
    <location>
        <begin position="202"/>
        <end position="218"/>
    </location>
</feature>